<keyword evidence="3" id="KW-1185">Reference proteome</keyword>
<name>A0A8H4JHK8_9HYPO</name>
<dbReference type="EMBL" id="JAADJG010001172">
    <property type="protein sequence ID" value="KAF4422201.1"/>
    <property type="molecule type" value="Genomic_DNA"/>
</dbReference>
<feature type="region of interest" description="Disordered" evidence="1">
    <location>
        <begin position="314"/>
        <end position="333"/>
    </location>
</feature>
<dbReference type="OrthoDB" id="5052960at2759"/>
<proteinExistence type="predicted"/>
<accession>A0A8H4JHK8</accession>
<evidence type="ECO:0000313" key="3">
    <source>
        <dbReference type="Proteomes" id="UP000605986"/>
    </source>
</evidence>
<reference evidence="2" key="1">
    <citation type="submission" date="2020-01" db="EMBL/GenBank/DDBJ databases">
        <title>Identification and distribution of gene clusters putatively required for synthesis of sphingolipid metabolism inhibitors in phylogenetically diverse species of the filamentous fungus Fusarium.</title>
        <authorList>
            <person name="Kim H.-S."/>
            <person name="Busman M."/>
            <person name="Brown D.W."/>
            <person name="Divon H."/>
            <person name="Uhlig S."/>
            <person name="Proctor R.H."/>
        </authorList>
    </citation>
    <scope>NUCLEOTIDE SEQUENCE</scope>
    <source>
        <strain evidence="2">NRRL 53441</strain>
    </source>
</reference>
<gene>
    <name evidence="2" type="ORF">F53441_14305</name>
</gene>
<evidence type="ECO:0000313" key="2">
    <source>
        <dbReference type="EMBL" id="KAF4422201.1"/>
    </source>
</evidence>
<dbReference type="AlphaFoldDB" id="A0A8H4JHK8"/>
<dbReference type="Proteomes" id="UP000605986">
    <property type="component" value="Unassembled WGS sequence"/>
</dbReference>
<comment type="caution">
    <text evidence="2">The sequence shown here is derived from an EMBL/GenBank/DDBJ whole genome shotgun (WGS) entry which is preliminary data.</text>
</comment>
<organism evidence="2 3">
    <name type="scientific">Fusarium austroafricanum</name>
    <dbReference type="NCBI Taxonomy" id="2364996"/>
    <lineage>
        <taxon>Eukaryota</taxon>
        <taxon>Fungi</taxon>
        <taxon>Dikarya</taxon>
        <taxon>Ascomycota</taxon>
        <taxon>Pezizomycotina</taxon>
        <taxon>Sordariomycetes</taxon>
        <taxon>Hypocreomycetidae</taxon>
        <taxon>Hypocreales</taxon>
        <taxon>Nectriaceae</taxon>
        <taxon>Fusarium</taxon>
        <taxon>Fusarium concolor species complex</taxon>
    </lineage>
</organism>
<sequence>MSHQLHAGTPPQSYPSSWDLVGIQLSIGEIASAEAVRKHSGSIFSFSQSAHLFDAVENALKIRIQNLPPWLQAIDLARTVAIYGAEMRRIKVPKIMQDLDMQRLSGLATFVVLCCHYTESEDAMIAMLKALLEGDLGSVVKVNQERHKALPYPFHGHLGAFIRSCVDADKDSDVSRRAQEWMAALHNFGARSHNKSAFFSRNQQESADLVSKLFGAVGKEEGVVQASEKLGFRPQQDTDANGWGKVHDTLHLTAAYIALTAAAHGARVHVQVVSTQGSKTLPTKPMDEEHQKSSFLVRLWLKQPPEHIRGILRHGDRSASSSGGTGSTMEDSPDDNVIVCGGNLELATWIASKIGFDCTLDGETTSESLLQLWQAGTEYGKTLRWLVRRHSTAATFALLLLVLKPPDEAVLITPVVSPLSAYLVKTDRRLKPIARAVANIVHGIYRYSDYSQYLDNDDQAGTPEIALATEFVIHAIGIQTLRNTMDSAGSSADLYALNLSTLTGGESHVGNLNDHVRLALAEGLHPHSLVTTAATVWGGMKARKLSRSISKTPADQILGVIAPHCTVIFDFLRDPLSFAASNSIRTLISIWRGPVPMLPRDPITSCIYSGYNSLWSLRDVKFDYAPQSGSLDSDDNNPILVTFEPFDHQATSGVFCFWHGGQLLCESAPHSLLVAILSTSQETEDDSRKQDSILTDNLRRIRIVELDKSDLLSLRSFNITANIGVVIKPMHDMSWFLYALACAAGPSDSSHHLQISAYRGQLSEFDIEAYRSVMTGGQIMILMP</sequence>
<evidence type="ECO:0000256" key="1">
    <source>
        <dbReference type="SAM" id="MobiDB-lite"/>
    </source>
</evidence>
<protein>
    <submittedName>
        <fullName evidence="2">Uncharacterized protein</fullName>
    </submittedName>
</protein>